<protein>
    <submittedName>
        <fullName evidence="2">Glycerophosphoryl diester phosphodiesterase</fullName>
    </submittedName>
</protein>
<dbReference type="GO" id="GO:0006629">
    <property type="term" value="P:lipid metabolic process"/>
    <property type="evidence" value="ECO:0007669"/>
    <property type="project" value="InterPro"/>
</dbReference>
<dbReference type="InterPro" id="IPR030395">
    <property type="entry name" value="GP_PDE_dom"/>
</dbReference>
<dbReference type="Gene3D" id="3.20.20.190">
    <property type="entry name" value="Phosphatidylinositol (PI) phosphodiesterase"/>
    <property type="match status" value="1"/>
</dbReference>
<reference evidence="2 3" key="1">
    <citation type="submission" date="2019-03" db="EMBL/GenBank/DDBJ databases">
        <title>Genomic Encyclopedia of Archaeal and Bacterial Type Strains, Phase II (KMG-II): from individual species to whole genera.</title>
        <authorList>
            <person name="Goeker M."/>
        </authorList>
    </citation>
    <scope>NUCLEOTIDE SEQUENCE [LARGE SCALE GENOMIC DNA]</scope>
    <source>
        <strain evidence="2 3">DSM 29467</strain>
    </source>
</reference>
<dbReference type="EMBL" id="SOBH01000004">
    <property type="protein sequence ID" value="TDT73133.1"/>
    <property type="molecule type" value="Genomic_DNA"/>
</dbReference>
<comment type="caution">
    <text evidence="2">The sequence shown here is derived from an EMBL/GenBank/DDBJ whole genome shotgun (WGS) entry which is preliminary data.</text>
</comment>
<proteinExistence type="predicted"/>
<dbReference type="SUPFAM" id="SSF51695">
    <property type="entry name" value="PLC-like phosphodiesterases"/>
    <property type="match status" value="1"/>
</dbReference>
<feature type="domain" description="GP-PDE" evidence="1">
    <location>
        <begin position="487"/>
        <end position="732"/>
    </location>
</feature>
<sequence length="736" mass="83231">MHLDLAKTVFPGYGYFGNKPFSTLKIDVNSLIDTIEMEVRQKSGTYLNLEFIKIIDKNGKSYDLDAVIDECKMSSSFTSSDETDVKDQIIKTGPLHSAKQPAPRLSITLQKPIEVSSLEIGNRGGIYGVRARNLTCTTWLDADQKSNFQNARFDQLEAKLNELCEAIDFDIPKTIRGQNHLQMIANEIRSCARAELLKGDLVLDNNLLYWLLPVFASEPIVTESTLTFIAALWRNLVASYPTFETKHMIDFQRILSTEERVAKVEALTDAMRESASKPSSKIVVGKHNIGTAALFDHKEDYLHSMKAVSDILRENGMEAMICYGTLLGAIRDKGFIPHDDDVDMLYVDTSSNREEMMHNRKAVMQLFKDLDYRIWDSGTNFHVTPPGLRGGVDLFPCYRDGSLLHLMMERYLYRGIPEDIVIPTTEVELYGRTLPAPAKPERLMAERYGETWHTPNPYHEWPWELGTQATPLSDRELAPKPSRTIRIAWGQHLGPGGYSPPKNSAAVIEEALERGFDAVEIDIREAADGKFILAHDDLIINGDDKIVTSEHTAARLKEFKIGEHKGKPQYILELSEALEMLLDTVVMLDPRIPVTSFKKLRAATDAAKISAAKLLFCGYGIEAIREIQTHFPESTVLYKFHACHSDLDDWVLQELQAQRVDGVMLYWPLHYEDVTDFMKMINKRDLSALFYCHGGWPSRGEQDDSEVSLRKMIDAGVHFVTTTACDTESFNFLSDK</sequence>
<name>A0A4R7LC69_9RHOB</name>
<dbReference type="GO" id="GO:0008081">
    <property type="term" value="F:phosphoric diester hydrolase activity"/>
    <property type="evidence" value="ECO:0007669"/>
    <property type="project" value="InterPro"/>
</dbReference>
<dbReference type="InterPro" id="IPR017946">
    <property type="entry name" value="PLC-like_Pdiesterase_TIM-brl"/>
</dbReference>
<evidence type="ECO:0000259" key="1">
    <source>
        <dbReference type="PROSITE" id="PS51704"/>
    </source>
</evidence>
<dbReference type="Pfam" id="PF03009">
    <property type="entry name" value="GDPD"/>
    <property type="match status" value="1"/>
</dbReference>
<dbReference type="PANTHER" id="PTHR13627:SF31">
    <property type="entry name" value="RIBITOL 5-PHOSPHATE TRANSFERASE FKRP"/>
    <property type="match status" value="1"/>
</dbReference>
<dbReference type="AlphaFoldDB" id="A0A4R7LC69"/>
<dbReference type="InterPro" id="IPR007074">
    <property type="entry name" value="LicD/FKTN/FKRP_NTP_transf"/>
</dbReference>
<organism evidence="2 3">
    <name type="scientific">Litoreibacter halocynthiae</name>
    <dbReference type="NCBI Taxonomy" id="1242689"/>
    <lineage>
        <taxon>Bacteria</taxon>
        <taxon>Pseudomonadati</taxon>
        <taxon>Pseudomonadota</taxon>
        <taxon>Alphaproteobacteria</taxon>
        <taxon>Rhodobacterales</taxon>
        <taxon>Roseobacteraceae</taxon>
        <taxon>Litoreibacter</taxon>
    </lineage>
</organism>
<dbReference type="InterPro" id="IPR052613">
    <property type="entry name" value="LicD_transferase"/>
</dbReference>
<dbReference type="PROSITE" id="PS51704">
    <property type="entry name" value="GP_PDE"/>
    <property type="match status" value="1"/>
</dbReference>
<dbReference type="Pfam" id="PF04991">
    <property type="entry name" value="LicD"/>
    <property type="match status" value="1"/>
</dbReference>
<keyword evidence="3" id="KW-1185">Reference proteome</keyword>
<dbReference type="PANTHER" id="PTHR13627">
    <property type="entry name" value="FUKUTIN RELATED PROTEIN"/>
    <property type="match status" value="1"/>
</dbReference>
<gene>
    <name evidence="2" type="ORF">BDE40_3316</name>
</gene>
<dbReference type="Proteomes" id="UP000294563">
    <property type="component" value="Unassembled WGS sequence"/>
</dbReference>
<evidence type="ECO:0000313" key="2">
    <source>
        <dbReference type="EMBL" id="TDT73133.1"/>
    </source>
</evidence>
<evidence type="ECO:0000313" key="3">
    <source>
        <dbReference type="Proteomes" id="UP000294563"/>
    </source>
</evidence>
<accession>A0A4R7LC69</accession>
<dbReference type="GO" id="GO:0009100">
    <property type="term" value="P:glycoprotein metabolic process"/>
    <property type="evidence" value="ECO:0007669"/>
    <property type="project" value="UniProtKB-ARBA"/>
</dbReference>